<evidence type="ECO:0000256" key="1">
    <source>
        <dbReference type="SAM" id="MobiDB-lite"/>
    </source>
</evidence>
<evidence type="ECO:0000313" key="3">
    <source>
        <dbReference type="Proteomes" id="UP000011205"/>
    </source>
</evidence>
<feature type="region of interest" description="Disordered" evidence="1">
    <location>
        <begin position="1"/>
        <end position="34"/>
    </location>
</feature>
<dbReference type="EMBL" id="AMLP01000205">
    <property type="protein sequence ID" value="ELS52571.1"/>
    <property type="molecule type" value="Genomic_DNA"/>
</dbReference>
<proteinExistence type="predicted"/>
<organism evidence="2 3">
    <name type="scientific">Streptomyces viridochromogenes Tue57</name>
    <dbReference type="NCBI Taxonomy" id="1160705"/>
    <lineage>
        <taxon>Bacteria</taxon>
        <taxon>Bacillati</taxon>
        <taxon>Actinomycetota</taxon>
        <taxon>Actinomycetes</taxon>
        <taxon>Kitasatosporales</taxon>
        <taxon>Streptomycetaceae</taxon>
        <taxon>Streptomyces</taxon>
    </lineage>
</organism>
<protein>
    <submittedName>
        <fullName evidence="2">Uncharacterized protein</fullName>
    </submittedName>
</protein>
<gene>
    <name evidence="2" type="ORF">STVIR_6537</name>
</gene>
<accession>L8P4T2</accession>
<dbReference type="AlphaFoldDB" id="L8P4T2"/>
<comment type="caution">
    <text evidence="2">The sequence shown here is derived from an EMBL/GenBank/DDBJ whole genome shotgun (WGS) entry which is preliminary data.</text>
</comment>
<sequence>MGGRRRLSRTEARPRLPGRRGHLWTDGEAWPEVS</sequence>
<evidence type="ECO:0000313" key="2">
    <source>
        <dbReference type="EMBL" id="ELS52571.1"/>
    </source>
</evidence>
<reference evidence="2 3" key="1">
    <citation type="journal article" date="2013" name="Genome Announc.">
        <title>Draft Genome Sequence of Streptomyces viridochromogenes Strain Tu57, Producer of Avilamycin.</title>
        <authorList>
            <person name="Gruning B.A."/>
            <person name="Erxleben A."/>
            <person name="Hahnlein A."/>
            <person name="Gunther S."/>
        </authorList>
    </citation>
    <scope>NUCLEOTIDE SEQUENCE [LARGE SCALE GENOMIC DNA]</scope>
    <source>
        <strain evidence="2 3">Tue57</strain>
    </source>
</reference>
<name>L8P4T2_STRVR</name>
<dbReference type="Proteomes" id="UP000011205">
    <property type="component" value="Unassembled WGS sequence"/>
</dbReference>